<dbReference type="Proteomes" id="UP001221411">
    <property type="component" value="Unassembled WGS sequence"/>
</dbReference>
<reference evidence="3 4" key="1">
    <citation type="submission" date="2022-11" db="EMBL/GenBank/DDBJ databases">
        <title>Minimal conservation of predation-associated metabolite biosynthetic gene clusters underscores biosynthetic potential of Myxococcota including descriptions for ten novel species: Archangium lansinium sp. nov., Myxococcus landrumus sp. nov., Nannocystis bai.</title>
        <authorList>
            <person name="Ahearne A."/>
            <person name="Stevens C."/>
            <person name="Dowd S."/>
        </authorList>
    </citation>
    <scope>NUCLEOTIDE SEQUENCE [LARGE SCALE GENOMIC DNA]</scope>
    <source>
        <strain evidence="3 4">RJM3</strain>
    </source>
</reference>
<name>A0ABT5EZK0_9BACT</name>
<proteinExistence type="predicted"/>
<evidence type="ECO:0000259" key="2">
    <source>
        <dbReference type="Pfam" id="PF09995"/>
    </source>
</evidence>
<dbReference type="InterPro" id="IPR037473">
    <property type="entry name" value="Lcp-like"/>
</dbReference>
<gene>
    <name evidence="3" type="ORF">POL67_35045</name>
</gene>
<dbReference type="Pfam" id="PF09995">
    <property type="entry name" value="MPAB_Lcp_cat"/>
    <property type="match status" value="1"/>
</dbReference>
<comment type="caution">
    <text evidence="3">The sequence shown here is derived from an EMBL/GenBank/DDBJ whole genome shotgun (WGS) entry which is preliminary data.</text>
</comment>
<feature type="region of interest" description="Disordered" evidence="1">
    <location>
        <begin position="1"/>
        <end position="20"/>
    </location>
</feature>
<dbReference type="PANTHER" id="PTHR37539">
    <property type="entry name" value="SECRETED PROTEIN-RELATED"/>
    <property type="match status" value="1"/>
</dbReference>
<evidence type="ECO:0000313" key="4">
    <source>
        <dbReference type="Proteomes" id="UP001221411"/>
    </source>
</evidence>
<protein>
    <submittedName>
        <fullName evidence="3">Oxygenase MpaB family protein</fullName>
    </submittedName>
</protein>
<dbReference type="InterPro" id="IPR018713">
    <property type="entry name" value="MPAB/Lcp_cat_dom"/>
</dbReference>
<dbReference type="RefSeq" id="WP_271924975.1">
    <property type="nucleotide sequence ID" value="NZ_JAQNDO010000001.1"/>
</dbReference>
<feature type="domain" description="ER-bound oxygenase mpaB/mpaB'/Rubber oxygenase catalytic" evidence="2">
    <location>
        <begin position="149"/>
        <end position="361"/>
    </location>
</feature>
<sequence>MILGNQEMQETRMAAHASARAVPTRYQDPLVKESARNALFRKAYRLPPPREEHIARFRDTLFDGDPLADEVVRMFAELPRGEGYRLLARAVDEGIASIPEAPAPLVALFAELDARPEWVDNDQLELAARTADRVGMSGERVLSCICLTGGYRSSAANKPIAFTGALESMAYRRLAETSKFVFDLYESRTVARGSAGFRGAVMVRLMHAMVRVRLTDDPRWRMEAWGLPVNQADLLATNLLFSSVFVIGLRTLGHLITRREADALVHFWRYVGYLMGVRLDLLPHDFKEACALVYLSAATQPGGDEDSRKLAAALLAVPVEPDRPRPLVYIDAQWRAGFSRLVLGDDAGDELGLPNNAWKWLVLGSTAWNFATELVRLLLPGGNALFTRIRRARVRRNVERALDGKPPAYRPYPPRSESR</sequence>
<dbReference type="PANTHER" id="PTHR37539:SF1">
    <property type="entry name" value="ER-BOUND OXYGENASE MPAB_MPAB'_RUBBER OXYGENASE CATALYTIC DOMAIN-CONTAINING PROTEIN"/>
    <property type="match status" value="1"/>
</dbReference>
<accession>A0ABT5EZK0</accession>
<keyword evidence="4" id="KW-1185">Reference proteome</keyword>
<evidence type="ECO:0000256" key="1">
    <source>
        <dbReference type="SAM" id="MobiDB-lite"/>
    </source>
</evidence>
<organism evidence="3 4">
    <name type="scientific">Polyangium mundeleinium</name>
    <dbReference type="NCBI Taxonomy" id="2995306"/>
    <lineage>
        <taxon>Bacteria</taxon>
        <taxon>Pseudomonadati</taxon>
        <taxon>Myxococcota</taxon>
        <taxon>Polyangia</taxon>
        <taxon>Polyangiales</taxon>
        <taxon>Polyangiaceae</taxon>
        <taxon>Polyangium</taxon>
    </lineage>
</organism>
<dbReference type="EMBL" id="JAQNDO010000001">
    <property type="protein sequence ID" value="MDC0746598.1"/>
    <property type="molecule type" value="Genomic_DNA"/>
</dbReference>
<evidence type="ECO:0000313" key="3">
    <source>
        <dbReference type="EMBL" id="MDC0746598.1"/>
    </source>
</evidence>